<dbReference type="SUPFAM" id="SSF103088">
    <property type="entry name" value="OmpA-like"/>
    <property type="match status" value="2"/>
</dbReference>
<dbReference type="Pfam" id="PF25564">
    <property type="entry name" value="DUF7933"/>
    <property type="match status" value="7"/>
</dbReference>
<dbReference type="InterPro" id="IPR047589">
    <property type="entry name" value="DUF11_rpt"/>
</dbReference>
<name>A0ABU9J5I4_9GAMM</name>
<dbReference type="InterPro" id="IPR026395">
    <property type="entry name" value="CshA_fibril"/>
</dbReference>
<evidence type="ECO:0000256" key="1">
    <source>
        <dbReference type="ARBA" id="ARBA00004370"/>
    </source>
</evidence>
<evidence type="ECO:0000256" key="3">
    <source>
        <dbReference type="PROSITE-ProRule" id="PRU00473"/>
    </source>
</evidence>
<comment type="subcellular location">
    <subcellularLocation>
        <location evidence="1">Membrane</location>
    </subcellularLocation>
</comment>
<dbReference type="CDD" id="cd07185">
    <property type="entry name" value="OmpA_C-like"/>
    <property type="match status" value="1"/>
</dbReference>
<dbReference type="InterPro" id="IPR057693">
    <property type="entry name" value="DUF7933"/>
</dbReference>
<keyword evidence="2 3" id="KW-0472">Membrane</keyword>
<dbReference type="InterPro" id="IPR013783">
    <property type="entry name" value="Ig-like_fold"/>
</dbReference>
<evidence type="ECO:0000313" key="6">
    <source>
        <dbReference type="Proteomes" id="UP001459204"/>
    </source>
</evidence>
<gene>
    <name evidence="5" type="ORF">AAD027_16170</name>
</gene>
<accession>A0ABU9J5I4</accession>
<dbReference type="EMBL" id="JBBWWT010000009">
    <property type="protein sequence ID" value="MEL1265892.1"/>
    <property type="molecule type" value="Genomic_DNA"/>
</dbReference>
<dbReference type="PROSITE" id="PS51123">
    <property type="entry name" value="OMPA_2"/>
    <property type="match status" value="1"/>
</dbReference>
<dbReference type="Pfam" id="PF01345">
    <property type="entry name" value="DUF11"/>
    <property type="match status" value="6"/>
</dbReference>
<protein>
    <submittedName>
        <fullName evidence="5">OmpA family protein</fullName>
    </submittedName>
</protein>
<dbReference type="Gene3D" id="3.30.1330.60">
    <property type="entry name" value="OmpA-like domain"/>
    <property type="match status" value="1"/>
</dbReference>
<dbReference type="PANTHER" id="PTHR34819">
    <property type="entry name" value="LARGE CYSTEINE-RICH PERIPLASMIC PROTEIN OMCB"/>
    <property type="match status" value="1"/>
</dbReference>
<evidence type="ECO:0000256" key="2">
    <source>
        <dbReference type="ARBA" id="ARBA00023136"/>
    </source>
</evidence>
<reference evidence="5 6" key="1">
    <citation type="submission" date="2024-04" db="EMBL/GenBank/DDBJ databases">
        <title>Draft genome sequence of Pseudoxanthomonas putridarboris WD12.</title>
        <authorList>
            <person name="Oh J."/>
        </authorList>
    </citation>
    <scope>NUCLEOTIDE SEQUENCE [LARGE SCALE GENOMIC DNA]</scope>
    <source>
        <strain evidence="5 6">WD12</strain>
    </source>
</reference>
<feature type="domain" description="OmpA-like" evidence="4">
    <location>
        <begin position="2388"/>
        <end position="2491"/>
    </location>
</feature>
<dbReference type="Pfam" id="PF00691">
    <property type="entry name" value="OmpA"/>
    <property type="match status" value="1"/>
</dbReference>
<dbReference type="InterPro" id="IPR006664">
    <property type="entry name" value="OMP_bac"/>
</dbReference>
<dbReference type="Gene3D" id="2.60.40.10">
    <property type="entry name" value="Immunoglobulins"/>
    <property type="match status" value="1"/>
</dbReference>
<dbReference type="Proteomes" id="UP001459204">
    <property type="component" value="Unassembled WGS sequence"/>
</dbReference>
<dbReference type="InterPro" id="IPR051172">
    <property type="entry name" value="Chlamydia_OmcB"/>
</dbReference>
<dbReference type="Pfam" id="PF19076">
    <property type="entry name" value="CshA_repeat"/>
    <property type="match status" value="1"/>
</dbReference>
<dbReference type="InterPro" id="IPR036737">
    <property type="entry name" value="OmpA-like_sf"/>
</dbReference>
<dbReference type="NCBIfam" id="TIGR01451">
    <property type="entry name" value="B_ant_repeat"/>
    <property type="match status" value="6"/>
</dbReference>
<dbReference type="InterPro" id="IPR006665">
    <property type="entry name" value="OmpA-like"/>
</dbReference>
<proteinExistence type="predicted"/>
<dbReference type="InterPro" id="IPR001434">
    <property type="entry name" value="OmcB-like_DUF11"/>
</dbReference>
<dbReference type="PRINTS" id="PR01021">
    <property type="entry name" value="OMPADOMAIN"/>
</dbReference>
<dbReference type="PANTHER" id="PTHR34819:SF4">
    <property type="entry name" value="LARGE CYSTEINE-RICH PERIPLASMIC PROTEIN OMCB"/>
    <property type="match status" value="1"/>
</dbReference>
<evidence type="ECO:0000313" key="5">
    <source>
        <dbReference type="EMBL" id="MEL1265892.1"/>
    </source>
</evidence>
<sequence length="2491" mass="251549">MISLARDRAKRLFLTSCGLLWIGLLGLGVSPALAQSNTLRVSKAFDPAVIEAGGTGQMIITLYNTDTSGPQTGVGVTDDFPAGVTWTSVASNSCGGTLSAPGASLTLTGGTVPVATGSGPSTCTLVVNITAPAVGSYDNTIPSGGATGVVNGNPTANENPAVSTLTVVSSSVVPLTGTKAFAPTTMALGETGSFTIRINNANVFDISGVAFSDDLAAGGGNITSTPAGGSLVPTGITSNTCGGTAGISGSTVSLSGGSIPGEAFCTVTVTFTATAAGTYTNRLPAGAITAGSDPALSNVAAISANLAVQENAVTLVKSFSVEEAFYPDPFIMTLRFTNNTSSVVENLALTDHFPDTNANGVIDLVVSELAPQVTENTCGGTVTAPALATSVSLGGGTIAPNASCVVRIRVRASESVTPDFRSENITEPGTGTLVGGGDFTFPPGTAGVVLRSNGEAIIVGLAKSYLSTNVDTGTVVRGRLQLMTPENVDIVAYTITDTFQPNTTQGNASDVVMAPVAGNFTFQNCGASPMATPLGGGNGFTLSNIAIQAQSGGYYGATTGWPNPACVVEFDVLGNVPGTHVNTIPIDQGAARRATDAPGVVRGILNRHVTTNFTYLSPLSVTKAFTPGVVSSGGLSRLVISLSNRNNANPITNLSLTDNLPVAAAGSVEVTVAPVPNIGNTCGGTVTAVPGSSTVTLAGGAVLPGSEGGVPGLCEIAVDVVATDTVDGDHSFLNRIGAGTVTGIIGGAAVSNNANADANIHVRAVGMAVSKTFSPATIDGGDTTQLTVTISNPNTATWLINGIGMTDTMPAGMVVADPANATTTCTVDGIAGGAPATVTATPGAGSFSLGNGALYGSAGAGAPAGAISACTVTVTVRALISDNLVNTIAVGDVTSAGGAVNTNAFSATLVVLPNTRVTKRFVPDTIPVGGLSELEFEVLNANTDVATGISIQDIMPTQVTVADPLVVTPVDACPGLNVSAAPGSNTIQATGLNLGANERCRFRVQVTSLTPGTWTNTILSGQVSSDQGGIRTVDATDDLTVVNGPEVDKSFADDSFVSGGTTQLTMSVRNPATGGTPLTNVVFVDNLPAGMTLADPVNLVTAGACGTGTVTATAGATSVTWSGGTLAGNASCDITVDVTATTVGTYTNVLPACDLAANPPVAGSSAAATGNDGGNVTCNTLGAEDTVEVIVPAELSFVKALANESIAADNVAQAGEELTYTITITNDSTTDATAVPVIDIVPEHTTFVSADNGGALNGGQVEWSVDVPGESQVVLTVVFRVADPIPAGVAAIANNATVDGEGCATDPCVETPTVEPAFTVTKAVTAESGAVDGIAEAGEEITYTITVANTAGIDAADVAIVDVVPANTSFVSASDGGVLNGSQVEWTADVPANGAITRTVVFRVADPIPAGVTAIANSATANGEGCATTPCVETPTVEPAFTVTKAVTAESGATPGVAEPGEEITYTITVANTAGIDAADVAIVDVVPANTSFVSASDGGVLNGNQVEWTADVPANGAITRTVVFRVADPIPAGVTAIANSATANGEGCATTPCVETPAATPEFTLEKALTGESGGATAGMAEAGEQLTYTLTVANTSGANATNVVVVDVVPANTSFVSADNGGTLNGDQVQWTLDIAAHSSVTLSVVFQVDDPLPDDVTTIANNATVNGEGCAATPCVETPVGRPVLEFDKVLSAEGGGYAGIVEPGEQLTYAITVTNSGTAAATQVPVVDTLDPNVAFVSADNGGTHANGLVNWTVERIEPDQSVTLTVTVQAPATFPAGLTRIVNNATVDGEACATQPCVETPVARPPVAVDDDGGVNQVGLAVTLATPGNDQPATAPLDLTSVWIVGTAGPNQPLAVPGEGTWSVNPATGEITFTPEPGFGNNPTPIRYTIADTLGLRSNEAVESLEYTQDFLLRLSKKASVRTVVVGDLVQYTLTLENIGGIDVVDATVQDVPPNGFTLVPGSLRVNDGDHSGTLVSTYPMRIDGIDVASGQTATITYLMAVGAGTLPGTHTNTAVVLSNEVPISNEASATVVSTADPLLEQSLIIGTVFNDRDGDGWQDSAKATDIVAKGGIDESVYVAGSTTVDAGQGPQPQADASAPLNHGLKLGTLAGRNSVAEAEDAHRIVISQRLREARFADGFTLVTGEGTTLRMDAAGNVGIERSGDAARGLTAQDIRVRREVTPLDGGEVRVDYIVSNAGIDERGIPGVRIGTVEGLLVETDGYGRFHLEGVTPSHYARGSNFIMKVDTATLPRGSTFTTENPRVKRVTPGVMARFDFGVKVPEDVIEGGTRDLRMDLGEVVFEANSAVVRPQYAKVIEHMAAQVRTHGGGAVDITGFGGDPELALARAKAVHEALLAQLPSDLAGKVDVSVRGETDGPEVLTYGQRIGIGEVFFDTDKSTVKPAYDAVIRKIAAEVNTGKVGELVITGHTDKRASDAYNLALGQRRADAVLAAIRAYLTPEQRDRIRVQHLPPSSAEAPYESGRGQ</sequence>
<organism evidence="5 6">
    <name type="scientific">Pseudoxanthomonas putridarboris</name>
    <dbReference type="NCBI Taxonomy" id="752605"/>
    <lineage>
        <taxon>Bacteria</taxon>
        <taxon>Pseudomonadati</taxon>
        <taxon>Pseudomonadota</taxon>
        <taxon>Gammaproteobacteria</taxon>
        <taxon>Lysobacterales</taxon>
        <taxon>Lysobacteraceae</taxon>
        <taxon>Pseudoxanthomonas</taxon>
    </lineage>
</organism>
<keyword evidence="6" id="KW-1185">Reference proteome</keyword>
<evidence type="ECO:0000259" key="4">
    <source>
        <dbReference type="PROSITE" id="PS51123"/>
    </source>
</evidence>
<comment type="caution">
    <text evidence="5">The sequence shown here is derived from an EMBL/GenBank/DDBJ whole genome shotgun (WGS) entry which is preliminary data.</text>
</comment>